<evidence type="ECO:0000313" key="11">
    <source>
        <dbReference type="Proteomes" id="UP001150062"/>
    </source>
</evidence>
<evidence type="ECO:0000256" key="2">
    <source>
        <dbReference type="ARBA" id="ARBA00007891"/>
    </source>
</evidence>
<keyword evidence="6" id="KW-0931">ER-Golgi transport</keyword>
<comment type="similarity">
    <text evidence="2">Belongs to the USE1 family.</text>
</comment>
<dbReference type="Pfam" id="PF09753">
    <property type="entry name" value="Use1"/>
    <property type="match status" value="1"/>
</dbReference>
<evidence type="ECO:0000256" key="5">
    <source>
        <dbReference type="ARBA" id="ARBA00022824"/>
    </source>
</evidence>
<keyword evidence="8" id="KW-1133">Transmembrane helix</keyword>
<dbReference type="PANTHER" id="PTHR13050">
    <property type="entry name" value="USE1-LIKE PROTEIN"/>
    <property type="match status" value="1"/>
</dbReference>
<evidence type="ECO:0000256" key="7">
    <source>
        <dbReference type="ARBA" id="ARBA00022927"/>
    </source>
</evidence>
<dbReference type="EMBL" id="JAOAOG010000127">
    <property type="protein sequence ID" value="KAJ6247142.1"/>
    <property type="molecule type" value="Genomic_DNA"/>
</dbReference>
<organism evidence="10 11">
    <name type="scientific">Anaeramoeba flamelloides</name>
    <dbReference type="NCBI Taxonomy" id="1746091"/>
    <lineage>
        <taxon>Eukaryota</taxon>
        <taxon>Metamonada</taxon>
        <taxon>Anaeramoebidae</taxon>
        <taxon>Anaeramoeba</taxon>
    </lineage>
</organism>
<keyword evidence="3" id="KW-0813">Transport</keyword>
<accession>A0ABQ8YR94</accession>
<evidence type="ECO:0000256" key="1">
    <source>
        <dbReference type="ARBA" id="ARBA00004163"/>
    </source>
</evidence>
<evidence type="ECO:0000256" key="8">
    <source>
        <dbReference type="ARBA" id="ARBA00022989"/>
    </source>
</evidence>
<keyword evidence="4" id="KW-0812">Transmembrane</keyword>
<evidence type="ECO:0000256" key="4">
    <source>
        <dbReference type="ARBA" id="ARBA00022692"/>
    </source>
</evidence>
<evidence type="ECO:0000256" key="3">
    <source>
        <dbReference type="ARBA" id="ARBA00022448"/>
    </source>
</evidence>
<evidence type="ECO:0000256" key="9">
    <source>
        <dbReference type="ARBA" id="ARBA00023136"/>
    </source>
</evidence>
<dbReference type="PANTHER" id="PTHR13050:SF7">
    <property type="entry name" value="VESICLE TRANSPORT PROTEIN USE1"/>
    <property type="match status" value="1"/>
</dbReference>
<dbReference type="InterPro" id="IPR019150">
    <property type="entry name" value="Vesicle_transport_protein_Use1"/>
</dbReference>
<comment type="subcellular location">
    <subcellularLocation>
        <location evidence="1">Endoplasmic reticulum membrane</location>
        <topology evidence="1">Single-pass type IV membrane protein</topology>
    </subcellularLocation>
</comment>
<evidence type="ECO:0000256" key="6">
    <source>
        <dbReference type="ARBA" id="ARBA00022892"/>
    </source>
</evidence>
<proteinExistence type="inferred from homology"/>
<protein>
    <submittedName>
        <fullName evidence="10">Vesicle transport protein use1</fullName>
    </submittedName>
</protein>
<gene>
    <name evidence="10" type="ORF">M0813_18667</name>
</gene>
<keyword evidence="7" id="KW-0653">Protein transport</keyword>
<sequence>MKEKINFLRLLTRTEKLLLKERSSEIGVHKLQQYVKSLGDLLAFLSTKNVFKQQEKDSYLVRVQTLRRKLSSLYQKDNEKEKIDEVEVEVSTEIEQEQEQEHEQEQFKVIAKKVINEDNEVEIEIEMEKENGSDKENKEKKNTIFNLSRVSKMEETNKQTRNEEELLFQEILGNKEDISSLSGDQISGHLKQERKMQEKITNDMLLMVDQLKNNNISAYEILKKDDTQIDRVQETVDTNIEKVDKENVRLDQISRSNWRLKILINYYEDLTPINKKPTYDVLSISKNQQLKIVSFLEKNAKERLSIFN</sequence>
<name>A0ABQ8YR94_9EUKA</name>
<keyword evidence="5" id="KW-0256">Endoplasmic reticulum</keyword>
<comment type="caution">
    <text evidence="10">The sequence shown here is derived from an EMBL/GenBank/DDBJ whole genome shotgun (WGS) entry which is preliminary data.</text>
</comment>
<keyword evidence="11" id="KW-1185">Reference proteome</keyword>
<dbReference type="Proteomes" id="UP001150062">
    <property type="component" value="Unassembled WGS sequence"/>
</dbReference>
<reference evidence="10" key="1">
    <citation type="submission" date="2022-08" db="EMBL/GenBank/DDBJ databases">
        <title>Novel sulfate-reducing endosymbionts in the free-living metamonad Anaeramoeba.</title>
        <authorList>
            <person name="Jerlstrom-Hultqvist J."/>
            <person name="Cepicka I."/>
            <person name="Gallot-Lavallee L."/>
            <person name="Salas-Leiva D."/>
            <person name="Curtis B.A."/>
            <person name="Zahonova K."/>
            <person name="Pipaliya S."/>
            <person name="Dacks J."/>
            <person name="Roger A.J."/>
        </authorList>
    </citation>
    <scope>NUCLEOTIDE SEQUENCE</scope>
    <source>
        <strain evidence="10">Schooner1</strain>
    </source>
</reference>
<keyword evidence="9" id="KW-0472">Membrane</keyword>
<evidence type="ECO:0000313" key="10">
    <source>
        <dbReference type="EMBL" id="KAJ6247142.1"/>
    </source>
</evidence>